<feature type="region of interest" description="Disordered" evidence="1">
    <location>
        <begin position="88"/>
        <end position="108"/>
    </location>
</feature>
<feature type="compositionally biased region" description="Basic residues" evidence="1">
    <location>
        <begin position="93"/>
        <end position="108"/>
    </location>
</feature>
<evidence type="ECO:0000313" key="2">
    <source>
        <dbReference type="EnsemblPlants" id="cds.evm.model.04.1471"/>
    </source>
</evidence>
<organism evidence="2 3">
    <name type="scientific">Cannabis sativa</name>
    <name type="common">Hemp</name>
    <name type="synonym">Marijuana</name>
    <dbReference type="NCBI Taxonomy" id="3483"/>
    <lineage>
        <taxon>Eukaryota</taxon>
        <taxon>Viridiplantae</taxon>
        <taxon>Streptophyta</taxon>
        <taxon>Embryophyta</taxon>
        <taxon>Tracheophyta</taxon>
        <taxon>Spermatophyta</taxon>
        <taxon>Magnoliopsida</taxon>
        <taxon>eudicotyledons</taxon>
        <taxon>Gunneridae</taxon>
        <taxon>Pentapetalae</taxon>
        <taxon>rosids</taxon>
        <taxon>fabids</taxon>
        <taxon>Rosales</taxon>
        <taxon>Cannabaceae</taxon>
        <taxon>Cannabis</taxon>
    </lineage>
</organism>
<evidence type="ECO:0000256" key="1">
    <source>
        <dbReference type="SAM" id="MobiDB-lite"/>
    </source>
</evidence>
<sequence>MDWLVKDKEVGGELIVDRERSGRRKGMGGRQSSIEKMTGLKSMGGSRIRVDREEVIFFRFRFRCLDGCPRAIVRSWVVVEGLQDPGELQQKQAMKKKAQRKKDRHVDF</sequence>
<dbReference type="EnsemblPlants" id="evm.model.04.1471">
    <property type="protein sequence ID" value="cds.evm.model.04.1471"/>
    <property type="gene ID" value="evm.TU.04.1471"/>
</dbReference>
<keyword evidence="3" id="KW-1185">Reference proteome</keyword>
<dbReference type="Gramene" id="evm.model.04.1471">
    <property type="protein sequence ID" value="cds.evm.model.04.1471"/>
    <property type="gene ID" value="evm.TU.04.1471"/>
</dbReference>
<protein>
    <submittedName>
        <fullName evidence="2">Uncharacterized protein</fullName>
    </submittedName>
</protein>
<reference evidence="2" key="1">
    <citation type="submission" date="2018-11" db="EMBL/GenBank/DDBJ databases">
        <authorList>
            <person name="Grassa J C."/>
        </authorList>
    </citation>
    <scope>NUCLEOTIDE SEQUENCE [LARGE SCALE GENOMIC DNA]</scope>
</reference>
<name>A0A803PD77_CANSA</name>
<proteinExistence type="predicted"/>
<dbReference type="EMBL" id="UZAU01000389">
    <property type="status" value="NOT_ANNOTATED_CDS"/>
    <property type="molecule type" value="Genomic_DNA"/>
</dbReference>
<reference evidence="2" key="2">
    <citation type="submission" date="2021-03" db="UniProtKB">
        <authorList>
            <consortium name="EnsemblPlants"/>
        </authorList>
    </citation>
    <scope>IDENTIFICATION</scope>
</reference>
<evidence type="ECO:0000313" key="3">
    <source>
        <dbReference type="Proteomes" id="UP000596661"/>
    </source>
</evidence>
<accession>A0A803PD77</accession>
<dbReference type="Proteomes" id="UP000596661">
    <property type="component" value="Chromosome 4"/>
</dbReference>
<feature type="region of interest" description="Disordered" evidence="1">
    <location>
        <begin position="18"/>
        <end position="40"/>
    </location>
</feature>
<dbReference type="AlphaFoldDB" id="A0A803PD77"/>